<dbReference type="EMBL" id="MFJL01000007">
    <property type="protein sequence ID" value="OGG16850.1"/>
    <property type="molecule type" value="Genomic_DNA"/>
</dbReference>
<dbReference type="AlphaFoldDB" id="A0A1F5ZWK4"/>
<evidence type="ECO:0000256" key="4">
    <source>
        <dbReference type="ARBA" id="ARBA00035494"/>
    </source>
</evidence>
<dbReference type="InterPro" id="IPR000456">
    <property type="entry name" value="Ribosomal_bL17"/>
</dbReference>
<keyword evidence="2 5" id="KW-0689">Ribosomal protein</keyword>
<feature type="region of interest" description="Disordered" evidence="7">
    <location>
        <begin position="116"/>
        <end position="160"/>
    </location>
</feature>
<dbReference type="Proteomes" id="UP000176923">
    <property type="component" value="Unassembled WGS sequence"/>
</dbReference>
<dbReference type="PANTHER" id="PTHR14413">
    <property type="entry name" value="RIBOSOMAL PROTEIN L17"/>
    <property type="match status" value="1"/>
</dbReference>
<evidence type="ECO:0000313" key="8">
    <source>
        <dbReference type="EMBL" id="OGG16850.1"/>
    </source>
</evidence>
<dbReference type="Gene3D" id="3.90.1030.10">
    <property type="entry name" value="Ribosomal protein L17"/>
    <property type="match status" value="1"/>
</dbReference>
<dbReference type="NCBIfam" id="TIGR00059">
    <property type="entry name" value="L17"/>
    <property type="match status" value="1"/>
</dbReference>
<evidence type="ECO:0000256" key="5">
    <source>
        <dbReference type="RuleBase" id="RU000660"/>
    </source>
</evidence>
<accession>A0A1F5ZWK4</accession>
<organism evidence="8 9">
    <name type="scientific">Candidatus Gottesmanbacteria bacterium RIFCSPHIGHO2_02_FULL_39_11</name>
    <dbReference type="NCBI Taxonomy" id="1798382"/>
    <lineage>
        <taxon>Bacteria</taxon>
        <taxon>Candidatus Gottesmaniibacteriota</taxon>
    </lineage>
</organism>
<keyword evidence="3 5" id="KW-0687">Ribonucleoprotein</keyword>
<feature type="compositionally biased region" description="Basic and acidic residues" evidence="7">
    <location>
        <begin position="116"/>
        <end position="134"/>
    </location>
</feature>
<gene>
    <name evidence="8" type="ORF">A3D77_00240</name>
</gene>
<dbReference type="STRING" id="1798382.A3D77_00240"/>
<evidence type="ECO:0000256" key="6">
    <source>
        <dbReference type="RuleBase" id="RU000661"/>
    </source>
</evidence>
<evidence type="ECO:0000256" key="2">
    <source>
        <dbReference type="ARBA" id="ARBA00022980"/>
    </source>
</evidence>
<evidence type="ECO:0000256" key="1">
    <source>
        <dbReference type="ARBA" id="ARBA00008777"/>
    </source>
</evidence>
<comment type="similarity">
    <text evidence="1 5">Belongs to the bacterial ribosomal protein bL17 family.</text>
</comment>
<dbReference type="PANTHER" id="PTHR14413:SF16">
    <property type="entry name" value="LARGE RIBOSOMAL SUBUNIT PROTEIN BL17M"/>
    <property type="match status" value="1"/>
</dbReference>
<evidence type="ECO:0000256" key="3">
    <source>
        <dbReference type="ARBA" id="ARBA00023274"/>
    </source>
</evidence>
<protein>
    <recommendedName>
        <fullName evidence="4 6">50S ribosomal protein L17</fullName>
    </recommendedName>
</protein>
<dbReference type="Pfam" id="PF01196">
    <property type="entry name" value="Ribosomal_L17"/>
    <property type="match status" value="1"/>
</dbReference>
<dbReference type="SUPFAM" id="SSF64263">
    <property type="entry name" value="Prokaryotic ribosomal protein L17"/>
    <property type="match status" value="1"/>
</dbReference>
<dbReference type="GO" id="GO:0003735">
    <property type="term" value="F:structural constituent of ribosome"/>
    <property type="evidence" value="ECO:0007669"/>
    <property type="project" value="InterPro"/>
</dbReference>
<evidence type="ECO:0000313" key="9">
    <source>
        <dbReference type="Proteomes" id="UP000176923"/>
    </source>
</evidence>
<dbReference type="GO" id="GO:0022625">
    <property type="term" value="C:cytosolic large ribosomal subunit"/>
    <property type="evidence" value="ECO:0007669"/>
    <property type="project" value="TreeGrafter"/>
</dbReference>
<dbReference type="InterPro" id="IPR036373">
    <property type="entry name" value="Ribosomal_bL17_sf"/>
</dbReference>
<evidence type="ECO:0000256" key="7">
    <source>
        <dbReference type="SAM" id="MobiDB-lite"/>
    </source>
</evidence>
<reference evidence="8 9" key="1">
    <citation type="journal article" date="2016" name="Nat. Commun.">
        <title>Thousands of microbial genomes shed light on interconnected biogeochemical processes in an aquifer system.</title>
        <authorList>
            <person name="Anantharaman K."/>
            <person name="Brown C.T."/>
            <person name="Hug L.A."/>
            <person name="Sharon I."/>
            <person name="Castelle C.J."/>
            <person name="Probst A.J."/>
            <person name="Thomas B.C."/>
            <person name="Singh A."/>
            <person name="Wilkins M.J."/>
            <person name="Karaoz U."/>
            <person name="Brodie E.L."/>
            <person name="Williams K.H."/>
            <person name="Hubbard S.S."/>
            <person name="Banfield J.F."/>
        </authorList>
    </citation>
    <scope>NUCLEOTIDE SEQUENCE [LARGE SCALE GENOMIC DNA]</scope>
</reference>
<dbReference type="GO" id="GO:0006412">
    <property type="term" value="P:translation"/>
    <property type="evidence" value="ECO:0007669"/>
    <property type="project" value="InterPro"/>
</dbReference>
<proteinExistence type="inferred from homology"/>
<comment type="caution">
    <text evidence="8">The sequence shown here is derived from an EMBL/GenBank/DDBJ whole genome shotgun (WGS) entry which is preliminary data.</text>
</comment>
<name>A0A1F5ZWK4_9BACT</name>
<sequence>MRHNVFGKKLNRDIKTRNALFRSLVQEMVEHGKVVTTYPKAKAVRGLIEKTVTRARTGTDAAHAIVEGLLLEKELVDKMMGTVAPAFKNRPGGYIRIIKMGKRMGDTAEEVTMEWTEKIEDSGKEKGRKGEKDLPAQAGTKILSDNKKEQKSKTGKAVKK</sequence>